<evidence type="ECO:0000313" key="1">
    <source>
        <dbReference type="EMBL" id="PIO44870.1"/>
    </source>
</evidence>
<dbReference type="EMBL" id="MZMT01000026">
    <property type="protein sequence ID" value="PIO44870.1"/>
    <property type="molecule type" value="Genomic_DNA"/>
</dbReference>
<dbReference type="Proteomes" id="UP000232163">
    <property type="component" value="Unassembled WGS sequence"/>
</dbReference>
<sequence length="60" mass="6967">MKELHCIVPGCQWHTRHDTEAEIIRRATEHLRETHGETVIREHMLDTIKANIQPEKGKAA</sequence>
<dbReference type="InterPro" id="IPR009409">
    <property type="entry name" value="DUF1059"/>
</dbReference>
<dbReference type="AlphaFoldDB" id="A0A2N9VZF2"/>
<accession>A0A2N9VZF2</accession>
<proteinExistence type="predicted"/>
<name>A0A2N9VZF2_9HYPH</name>
<comment type="caution">
    <text evidence="1">The sequence shown here is derived from an EMBL/GenBank/DDBJ whole genome shotgun (WGS) entry which is preliminary data.</text>
</comment>
<dbReference type="OrthoDB" id="7950435at2"/>
<keyword evidence="2" id="KW-1185">Reference proteome</keyword>
<evidence type="ECO:0000313" key="2">
    <source>
        <dbReference type="Proteomes" id="UP000232163"/>
    </source>
</evidence>
<gene>
    <name evidence="1" type="ORF">B5P45_10895</name>
</gene>
<protein>
    <submittedName>
        <fullName evidence="1">Small metal-binding protein</fullName>
    </submittedName>
</protein>
<dbReference type="KEGG" id="pht:BLM14_03925"/>
<dbReference type="RefSeq" id="WP_099998186.1">
    <property type="nucleotide sequence ID" value="NZ_CP017940.1"/>
</dbReference>
<reference evidence="2" key="1">
    <citation type="journal article" date="2017" name="Int J Environ Stud">
        <title>Does the Miocene-Pliocene relict legume Oxytropis triphylla form nitrogen-fixing nodules with a combination of bacterial strains?</title>
        <authorList>
            <person name="Safronova V."/>
            <person name="Belimov A."/>
            <person name="Sazanova A."/>
            <person name="Kuznetsova I."/>
            <person name="Popova J."/>
            <person name="Andronov E."/>
            <person name="Verkhozina A."/>
            <person name="Tikhonovich I."/>
        </authorList>
    </citation>
    <scope>NUCLEOTIDE SEQUENCE [LARGE SCALE GENOMIC DNA]</scope>
    <source>
        <strain evidence="2">Tri-38</strain>
    </source>
</reference>
<organism evidence="1 2">
    <name type="scientific">Phyllobacterium zundukense</name>
    <dbReference type="NCBI Taxonomy" id="1867719"/>
    <lineage>
        <taxon>Bacteria</taxon>
        <taxon>Pseudomonadati</taxon>
        <taxon>Pseudomonadota</taxon>
        <taxon>Alphaproteobacteria</taxon>
        <taxon>Hyphomicrobiales</taxon>
        <taxon>Phyllobacteriaceae</taxon>
        <taxon>Phyllobacterium</taxon>
    </lineage>
</organism>
<dbReference type="Pfam" id="PF06348">
    <property type="entry name" value="DUF1059"/>
    <property type="match status" value="1"/>
</dbReference>